<dbReference type="PANTHER" id="PTHR12302">
    <property type="entry name" value="EBNA2 BINDING PROTEIN P100"/>
    <property type="match status" value="1"/>
</dbReference>
<accession>A0A6V7RL27</accession>
<evidence type="ECO:0000256" key="4">
    <source>
        <dbReference type="SAM" id="MobiDB-lite"/>
    </source>
</evidence>
<keyword evidence="3" id="KW-0378">Hydrolase</keyword>
<dbReference type="Pfam" id="PF00565">
    <property type="entry name" value="SNase"/>
    <property type="match status" value="1"/>
</dbReference>
<dbReference type="AlphaFoldDB" id="A0A6V7RL27"/>
<name>A0A6V7RL27_9BACL</name>
<evidence type="ECO:0000256" key="3">
    <source>
        <dbReference type="ARBA" id="ARBA00022801"/>
    </source>
</evidence>
<dbReference type="SMART" id="SM00318">
    <property type="entry name" value="SNc"/>
    <property type="match status" value="1"/>
</dbReference>
<feature type="region of interest" description="Disordered" evidence="4">
    <location>
        <begin position="297"/>
        <end position="332"/>
    </location>
</feature>
<dbReference type="Pfam" id="PF05901">
    <property type="entry name" value="Excalibur"/>
    <property type="match status" value="1"/>
</dbReference>
<evidence type="ECO:0000313" key="7">
    <source>
        <dbReference type="EMBL" id="CAD2078049.1"/>
    </source>
</evidence>
<dbReference type="InterPro" id="IPR008613">
    <property type="entry name" value="Excalibur_Ca-bd_domain"/>
</dbReference>
<evidence type="ECO:0000259" key="6">
    <source>
        <dbReference type="PROSITE" id="PS50830"/>
    </source>
</evidence>
<reference evidence="7 8" key="1">
    <citation type="submission" date="2020-07" db="EMBL/GenBank/DDBJ databases">
        <authorList>
            <person name="Criscuolo A."/>
        </authorList>
    </citation>
    <scope>NUCLEOTIDE SEQUENCE [LARGE SCALE GENOMIC DNA]</scope>
    <source>
        <strain evidence="8">CIP 111030</strain>
    </source>
</reference>
<evidence type="ECO:0000313" key="8">
    <source>
        <dbReference type="Proteomes" id="UP000521032"/>
    </source>
</evidence>
<keyword evidence="1" id="KW-0540">Nuclease</keyword>
<dbReference type="EMBL" id="CAJEWE010000010">
    <property type="protein sequence ID" value="CAD2078049.1"/>
    <property type="molecule type" value="Genomic_DNA"/>
</dbReference>
<proteinExistence type="predicted"/>
<protein>
    <recommendedName>
        <fullName evidence="6">TNase-like domain-containing protein</fullName>
    </recommendedName>
</protein>
<evidence type="ECO:0000256" key="2">
    <source>
        <dbReference type="ARBA" id="ARBA00022759"/>
    </source>
</evidence>
<feature type="transmembrane region" description="Helical" evidence="5">
    <location>
        <begin position="12"/>
        <end position="40"/>
    </location>
</feature>
<feature type="compositionally biased region" description="Basic and acidic residues" evidence="4">
    <location>
        <begin position="359"/>
        <end position="371"/>
    </location>
</feature>
<dbReference type="GO" id="GO:0016787">
    <property type="term" value="F:hydrolase activity"/>
    <property type="evidence" value="ECO:0007669"/>
    <property type="project" value="UniProtKB-KW"/>
</dbReference>
<feature type="region of interest" description="Disordered" evidence="4">
    <location>
        <begin position="79"/>
        <end position="147"/>
    </location>
</feature>
<feature type="compositionally biased region" description="Low complexity" evidence="4">
    <location>
        <begin position="303"/>
        <end position="332"/>
    </location>
</feature>
<feature type="region of interest" description="Disordered" evidence="4">
    <location>
        <begin position="346"/>
        <end position="371"/>
    </location>
</feature>
<sequence>MKRYKGVKRITLAGIFLGGIGFITYLLGFTVILGSILMAFDDTDTMISSTLVTEISESNYNNMKSHIIHINEQERIAKEKKAAEDKHITEKKNAEKRAKEKAAKEKELAEKKKNEKAEEEKRLAEAKKKEEEAAKKEAEKISKETEKNASKYISPVGLEQVTVARFVDGDTTRFYYNGEDVSFRYLLIDTPETKHPRVGKQPFGQEASDRTRELLSNAQIIEVEYDIGEKTDKYNRHLAYIYADGVMVNEVLVREGLAQVNYVYPPNTRHLERLKEAERLAKNEGIGIWSLDSPFDDPSFQEPASSSSSNNNNSSNNSNYNTNTPPASSNTTEFFQNCTELTAVYPNGVPSDHPAYQAKMDRDKDNWACER</sequence>
<dbReference type="Proteomes" id="UP000521032">
    <property type="component" value="Unassembled WGS sequence"/>
</dbReference>
<dbReference type="CDD" id="cd00175">
    <property type="entry name" value="SNc"/>
    <property type="match status" value="1"/>
</dbReference>
<evidence type="ECO:0000256" key="5">
    <source>
        <dbReference type="SAM" id="Phobius"/>
    </source>
</evidence>
<dbReference type="InterPro" id="IPR035437">
    <property type="entry name" value="SNase_OB-fold_sf"/>
</dbReference>
<dbReference type="GO" id="GO:0004519">
    <property type="term" value="F:endonuclease activity"/>
    <property type="evidence" value="ECO:0007669"/>
    <property type="project" value="UniProtKB-KW"/>
</dbReference>
<dbReference type="InterPro" id="IPR016071">
    <property type="entry name" value="Staphylococal_nuclease_OB-fold"/>
</dbReference>
<keyword evidence="5" id="KW-0472">Membrane</keyword>
<feature type="domain" description="TNase-like" evidence="6">
    <location>
        <begin position="157"/>
        <end position="291"/>
    </location>
</feature>
<keyword evidence="5" id="KW-0812">Transmembrane</keyword>
<comment type="caution">
    <text evidence="7">The sequence shown here is derived from an EMBL/GenBank/DDBJ whole genome shotgun (WGS) entry which is preliminary data.</text>
</comment>
<dbReference type="SMART" id="SM00894">
    <property type="entry name" value="Excalibur"/>
    <property type="match status" value="1"/>
</dbReference>
<dbReference type="Gene3D" id="2.40.50.90">
    <property type="match status" value="1"/>
</dbReference>
<dbReference type="SUPFAM" id="SSF50199">
    <property type="entry name" value="Staphylococcal nuclease"/>
    <property type="match status" value="1"/>
</dbReference>
<dbReference type="RefSeq" id="WP_229713769.1">
    <property type="nucleotide sequence ID" value="NZ_BMDB01000001.1"/>
</dbReference>
<organism evidence="7 8">
    <name type="scientific">Phocicoccus schoeneichii</name>
    <dbReference type="NCBI Taxonomy" id="1812261"/>
    <lineage>
        <taxon>Bacteria</taxon>
        <taxon>Bacillati</taxon>
        <taxon>Bacillota</taxon>
        <taxon>Bacilli</taxon>
        <taxon>Bacillales</taxon>
        <taxon>Salinicoccaceae</taxon>
        <taxon>Phocicoccus</taxon>
    </lineage>
</organism>
<evidence type="ECO:0000256" key="1">
    <source>
        <dbReference type="ARBA" id="ARBA00022722"/>
    </source>
</evidence>
<keyword evidence="8" id="KW-1185">Reference proteome</keyword>
<keyword evidence="5" id="KW-1133">Transmembrane helix</keyword>
<dbReference type="PROSITE" id="PS50830">
    <property type="entry name" value="TNASE_3"/>
    <property type="match status" value="1"/>
</dbReference>
<dbReference type="PANTHER" id="PTHR12302:SF3">
    <property type="entry name" value="SERINE_THREONINE-PROTEIN KINASE 31"/>
    <property type="match status" value="1"/>
</dbReference>
<keyword evidence="2" id="KW-0255">Endonuclease</keyword>
<gene>
    <name evidence="7" type="ORF">JEOSCH030_01443</name>
</gene>